<name>A0A0K8UKX1_BACLA</name>
<keyword evidence="2" id="KW-0812">Transmembrane</keyword>
<evidence type="ECO:0000256" key="1">
    <source>
        <dbReference type="SAM" id="MobiDB-lite"/>
    </source>
</evidence>
<accession>A0A0K8UKX1</accession>
<dbReference type="AlphaFoldDB" id="A0A0K8UKX1"/>
<feature type="compositionally biased region" description="Polar residues" evidence="1">
    <location>
        <begin position="337"/>
        <end position="351"/>
    </location>
</feature>
<organism evidence="4">
    <name type="scientific">Bactrocera latifrons</name>
    <name type="common">Malaysian fruit fly</name>
    <name type="synonym">Chaetodacus latifrons</name>
    <dbReference type="NCBI Taxonomy" id="174628"/>
    <lineage>
        <taxon>Eukaryota</taxon>
        <taxon>Metazoa</taxon>
        <taxon>Ecdysozoa</taxon>
        <taxon>Arthropoda</taxon>
        <taxon>Hexapoda</taxon>
        <taxon>Insecta</taxon>
        <taxon>Pterygota</taxon>
        <taxon>Neoptera</taxon>
        <taxon>Endopterygota</taxon>
        <taxon>Diptera</taxon>
        <taxon>Brachycera</taxon>
        <taxon>Muscomorpha</taxon>
        <taxon>Tephritoidea</taxon>
        <taxon>Tephritidae</taxon>
        <taxon>Bactrocera</taxon>
        <taxon>Bactrocera</taxon>
    </lineage>
</organism>
<feature type="chain" id="PRO_5005521220" evidence="3">
    <location>
        <begin position="27"/>
        <end position="602"/>
    </location>
</feature>
<keyword evidence="3" id="KW-0732">Signal</keyword>
<reference evidence="4" key="1">
    <citation type="submission" date="2015-06" db="EMBL/GenBank/DDBJ databases">
        <authorList>
            <person name="Hoefler B.C."/>
            <person name="Straight P.D."/>
        </authorList>
    </citation>
    <scope>NUCLEOTIDE SEQUENCE</scope>
</reference>
<evidence type="ECO:0000256" key="3">
    <source>
        <dbReference type="SAM" id="SignalP"/>
    </source>
</evidence>
<sequence>MFQWHRHFSKVLILLIGCACLSQQLAHPQGYAQVQHSGSDSANNEGPKIFKALNMDLIYPRTFNTSDNVVSTTETAIRPAEPTAQSQQRLAPTYEQEAKEYAAEQPILYVTPSTAGLKVDGNNIEINSPHTEAAIIMHANHNPVFTVDNEQQQSEAYDMPAASTLAEPSPALQEYASTGRAIDYNRPTYNFNQLMTPLIKSPPPLPAPAIREKPVTSSIGKINYPQAFNQRRPPNVAEINKLSGKAPFSDRFTPGEATAAGQFKQHKHNHAQSFNAGNSNKLAAASQIVQQTYKPPENIYTFPPNVNSNYSSPYQDPKAALPSSNVNSYAAAPSGPLPSNVNLATASSNDSGYKYPGPTNPDNLPPAGKDADDAKAPASDADSDDTIGVLPASAMGDGDKDVGGKDNAGGDDMGADDHDHDHQPPVDDTEYPTPPPGWVEQQPDEAPIHSYPHDSHHDHSFGFHDHFPSYPHYYPHYPEIIYDDHHHHHHDHPPPPTLPPITTEMPPPEPPPEPRVKKYSYFYIGRKLWYIPLYFTVWFSFYVLWLILKSIARHKVNLPNHYVSKRSLPDFVARETQAKEYINELTVSVLEKIEKFQRNYLT</sequence>
<keyword evidence="2" id="KW-0472">Membrane</keyword>
<dbReference type="EMBL" id="GDHF01025309">
    <property type="protein sequence ID" value="JAI27005.1"/>
    <property type="molecule type" value="Transcribed_RNA"/>
</dbReference>
<proteinExistence type="predicted"/>
<feature type="transmembrane region" description="Helical" evidence="2">
    <location>
        <begin position="528"/>
        <end position="548"/>
    </location>
</feature>
<gene>
    <name evidence="4" type="ORF">c0_g1_i1</name>
</gene>
<feature type="compositionally biased region" description="Basic and acidic residues" evidence="1">
    <location>
        <begin position="415"/>
        <end position="425"/>
    </location>
</feature>
<keyword evidence="2" id="KW-1133">Transmembrane helix</keyword>
<feature type="signal peptide" evidence="3">
    <location>
        <begin position="1"/>
        <end position="26"/>
    </location>
</feature>
<evidence type="ECO:0000313" key="4">
    <source>
        <dbReference type="EMBL" id="JAI27005.1"/>
    </source>
</evidence>
<dbReference type="OrthoDB" id="8194095at2759"/>
<protein>
    <submittedName>
        <fullName evidence="4">Uncharacterized protein</fullName>
    </submittedName>
</protein>
<evidence type="ECO:0000256" key="2">
    <source>
        <dbReference type="SAM" id="Phobius"/>
    </source>
</evidence>
<feature type="region of interest" description="Disordered" evidence="1">
    <location>
        <begin position="310"/>
        <end position="435"/>
    </location>
</feature>